<dbReference type="RefSeq" id="WP_002703020.1">
    <property type="nucleotide sequence ID" value="NZ_AGRW01000038.1"/>
</dbReference>
<comment type="caution">
    <text evidence="2">The sequence shown here is derived from an EMBL/GenBank/DDBJ whole genome shotgun (WGS) entry which is preliminary data.</text>
</comment>
<gene>
    <name evidence="2" type="ORF">TresaDRAFT_2401</name>
</gene>
<dbReference type="EMBL" id="AGRW01000038">
    <property type="protein sequence ID" value="EIC02523.1"/>
    <property type="molecule type" value="Genomic_DNA"/>
</dbReference>
<feature type="transmembrane region" description="Helical" evidence="1">
    <location>
        <begin position="46"/>
        <end position="67"/>
    </location>
</feature>
<keyword evidence="1" id="KW-0812">Transmembrane</keyword>
<keyword evidence="1" id="KW-1133">Transmembrane helix</keyword>
<dbReference type="PATRIC" id="fig|907348.3.peg.756"/>
<keyword evidence="1" id="KW-0472">Membrane</keyword>
<evidence type="ECO:0000313" key="3">
    <source>
        <dbReference type="Proteomes" id="UP000003571"/>
    </source>
</evidence>
<name>H7EIU5_9SPIR</name>
<evidence type="ECO:0000256" key="1">
    <source>
        <dbReference type="SAM" id="Phobius"/>
    </source>
</evidence>
<proteinExistence type="predicted"/>
<organism evidence="2 3">
    <name type="scientific">Treponema saccharophilum DSM 2985</name>
    <dbReference type="NCBI Taxonomy" id="907348"/>
    <lineage>
        <taxon>Bacteria</taxon>
        <taxon>Pseudomonadati</taxon>
        <taxon>Spirochaetota</taxon>
        <taxon>Spirochaetia</taxon>
        <taxon>Spirochaetales</taxon>
        <taxon>Treponemataceae</taxon>
        <taxon>Treponema</taxon>
    </lineage>
</organism>
<accession>H7EIU5</accession>
<feature type="transmembrane region" description="Helical" evidence="1">
    <location>
        <begin position="13"/>
        <end position="34"/>
    </location>
</feature>
<protein>
    <submittedName>
        <fullName evidence="2">Uncharacterized protein</fullName>
    </submittedName>
</protein>
<sequence>MAMSRNVVKIAKIAEWVGVGIILFGVALFSVIYVRKIRVSVAHYSALLWILGFGLLCYVPQGFVRFFQKRSEAEELSASSPAESELASKAAVTLKRTLALKIIVAAVLIIYGALKFLGLR</sequence>
<reference evidence="2 3" key="1">
    <citation type="submission" date="2011-09" db="EMBL/GenBank/DDBJ databases">
        <title>The draft genome of Treponema saccharophilum DSM 2985.</title>
        <authorList>
            <consortium name="US DOE Joint Genome Institute (JGI-PGF)"/>
            <person name="Lucas S."/>
            <person name="Copeland A."/>
            <person name="Lapidus A."/>
            <person name="Glavina del Rio T."/>
            <person name="Dalin E."/>
            <person name="Tice H."/>
            <person name="Bruce D."/>
            <person name="Goodwin L."/>
            <person name="Pitluck S."/>
            <person name="Peters L."/>
            <person name="Kyrpides N."/>
            <person name="Mavromatis K."/>
            <person name="Ivanova N."/>
            <person name="Markowitz V."/>
            <person name="Cheng J.-F."/>
            <person name="Hugenholtz P."/>
            <person name="Woyke T."/>
            <person name="Wu D."/>
            <person name="Gronow S."/>
            <person name="Wellnitz S."/>
            <person name="Brambilla E."/>
            <person name="Klenk H.-P."/>
            <person name="Eisen J.A."/>
        </authorList>
    </citation>
    <scope>NUCLEOTIDE SEQUENCE [LARGE SCALE GENOMIC DNA]</scope>
    <source>
        <strain evidence="2 3">DSM 2985</strain>
    </source>
</reference>
<dbReference type="STRING" id="907348.TresaDRAFT_2401"/>
<dbReference type="AlphaFoldDB" id="H7EIU5"/>
<keyword evidence="3" id="KW-1185">Reference proteome</keyword>
<evidence type="ECO:0000313" key="2">
    <source>
        <dbReference type="EMBL" id="EIC02523.1"/>
    </source>
</evidence>
<dbReference type="Proteomes" id="UP000003571">
    <property type="component" value="Unassembled WGS sequence"/>
</dbReference>
<feature type="transmembrane region" description="Helical" evidence="1">
    <location>
        <begin position="98"/>
        <end position="117"/>
    </location>
</feature>